<evidence type="ECO:0000256" key="1">
    <source>
        <dbReference type="ARBA" id="ARBA00022714"/>
    </source>
</evidence>
<dbReference type="InterPro" id="IPR017941">
    <property type="entry name" value="Rieske_2Fe-2S"/>
</dbReference>
<dbReference type="InterPro" id="IPR050584">
    <property type="entry name" value="Cholesterol_7-desaturase"/>
</dbReference>
<reference evidence="7 8" key="1">
    <citation type="submission" date="2021-02" db="EMBL/GenBank/DDBJ databases">
        <title>Alicyclobacillus curvatus sp. nov. and Alicyclobacillus mengziensis sp. nov., two acidophilic bacteria isolated from acid mine drainage.</title>
        <authorList>
            <person name="Huang Y."/>
        </authorList>
    </citation>
    <scope>NUCLEOTIDE SEQUENCE [LARGE SCALE GENOMIC DNA]</scope>
    <source>
        <strain evidence="7 8">S30H14</strain>
    </source>
</reference>
<evidence type="ECO:0000256" key="4">
    <source>
        <dbReference type="ARBA" id="ARBA00023004"/>
    </source>
</evidence>
<dbReference type="Proteomes" id="UP000663505">
    <property type="component" value="Chromosome"/>
</dbReference>
<gene>
    <name evidence="7" type="ORF">JZ786_16035</name>
</gene>
<dbReference type="EMBL" id="CP071182">
    <property type="protein sequence ID" value="QSO46030.1"/>
    <property type="molecule type" value="Genomic_DNA"/>
</dbReference>
<dbReference type="AlphaFoldDB" id="A0A9X7VW94"/>
<sequence>MLRHAWYAVIPSKDLGSTPLKATVCDTDLVLFRDSAGAPHAFLDQCPHRGCNLSIGKVADDRLVCAYHGWHFDENGHCVHVPANRAGMRIPHSAKLQVFPACDTAGLTWVYASPVLSGNLFPELALFPELSQKGWRYVPFEALWSANFCRVVESAIDVSHLPFVHPETTGEDVSPVVYGPDYRFSEYGIVIHPTPFAPTHPMEVIPTPEGVPDRTEIALLFPNNWMIRTPMGDDNWMCTFLTFCPVGRSATKIFGIAMRNFDIDSEFLDDFHVEHTEFVMEQDRCIVERLKPVEPPLLKYESHVPADAPSIRFRTMLFKALKQENT</sequence>
<dbReference type="GO" id="GO:0051213">
    <property type="term" value="F:dioxygenase activity"/>
    <property type="evidence" value="ECO:0007669"/>
    <property type="project" value="UniProtKB-KW"/>
</dbReference>
<evidence type="ECO:0000256" key="5">
    <source>
        <dbReference type="ARBA" id="ARBA00023014"/>
    </source>
</evidence>
<dbReference type="KEGG" id="afx:JZ786_16035"/>
<dbReference type="SUPFAM" id="SSF55961">
    <property type="entry name" value="Bet v1-like"/>
    <property type="match status" value="1"/>
</dbReference>
<keyword evidence="8" id="KW-1185">Reference proteome</keyword>
<evidence type="ECO:0000313" key="8">
    <source>
        <dbReference type="Proteomes" id="UP000663505"/>
    </source>
</evidence>
<feature type="domain" description="Rieske" evidence="6">
    <location>
        <begin position="6"/>
        <end position="110"/>
    </location>
</feature>
<dbReference type="SUPFAM" id="SSF50022">
    <property type="entry name" value="ISP domain"/>
    <property type="match status" value="1"/>
</dbReference>
<dbReference type="Pfam" id="PF19112">
    <property type="entry name" value="VanA_C"/>
    <property type="match status" value="1"/>
</dbReference>
<keyword evidence="3" id="KW-0560">Oxidoreductase</keyword>
<dbReference type="GO" id="GO:0051537">
    <property type="term" value="F:2 iron, 2 sulfur cluster binding"/>
    <property type="evidence" value="ECO:0007669"/>
    <property type="project" value="UniProtKB-KW"/>
</dbReference>
<proteinExistence type="predicted"/>
<evidence type="ECO:0000256" key="2">
    <source>
        <dbReference type="ARBA" id="ARBA00022723"/>
    </source>
</evidence>
<organism evidence="7 8">
    <name type="scientific">Alicyclobacillus mengziensis</name>
    <dbReference type="NCBI Taxonomy" id="2931921"/>
    <lineage>
        <taxon>Bacteria</taxon>
        <taxon>Bacillati</taxon>
        <taxon>Bacillota</taxon>
        <taxon>Bacilli</taxon>
        <taxon>Bacillales</taxon>
        <taxon>Alicyclobacillaceae</taxon>
        <taxon>Alicyclobacillus</taxon>
    </lineage>
</organism>
<keyword evidence="2" id="KW-0479">Metal-binding</keyword>
<keyword evidence="7" id="KW-0223">Dioxygenase</keyword>
<dbReference type="InterPro" id="IPR036922">
    <property type="entry name" value="Rieske_2Fe-2S_sf"/>
</dbReference>
<dbReference type="Pfam" id="PF00355">
    <property type="entry name" value="Rieske"/>
    <property type="match status" value="1"/>
</dbReference>
<dbReference type="InterPro" id="IPR015881">
    <property type="entry name" value="ARHD_Rieske_2Fe_2S"/>
</dbReference>
<dbReference type="PANTHER" id="PTHR21266">
    <property type="entry name" value="IRON-SULFUR DOMAIN CONTAINING PROTEIN"/>
    <property type="match status" value="1"/>
</dbReference>
<dbReference type="Gene3D" id="3.90.380.10">
    <property type="entry name" value="Naphthalene 1,2-dioxygenase Alpha Subunit, Chain A, domain 1"/>
    <property type="match status" value="1"/>
</dbReference>
<dbReference type="GO" id="GO:0016705">
    <property type="term" value="F:oxidoreductase activity, acting on paired donors, with incorporation or reduction of molecular oxygen"/>
    <property type="evidence" value="ECO:0007669"/>
    <property type="project" value="UniProtKB-ARBA"/>
</dbReference>
<dbReference type="GO" id="GO:0004497">
    <property type="term" value="F:monooxygenase activity"/>
    <property type="evidence" value="ECO:0007669"/>
    <property type="project" value="UniProtKB-ARBA"/>
</dbReference>
<dbReference type="PROSITE" id="PS00570">
    <property type="entry name" value="RING_HYDROXYL_ALPHA"/>
    <property type="match status" value="1"/>
</dbReference>
<evidence type="ECO:0000259" key="6">
    <source>
        <dbReference type="PROSITE" id="PS51296"/>
    </source>
</evidence>
<dbReference type="InterPro" id="IPR044043">
    <property type="entry name" value="VanA_C_cat"/>
</dbReference>
<dbReference type="Gene3D" id="2.102.10.10">
    <property type="entry name" value="Rieske [2Fe-2S] iron-sulphur domain"/>
    <property type="match status" value="1"/>
</dbReference>
<evidence type="ECO:0000313" key="7">
    <source>
        <dbReference type="EMBL" id="QSO46030.1"/>
    </source>
</evidence>
<keyword evidence="5" id="KW-0411">Iron-sulfur</keyword>
<dbReference type="GO" id="GO:0005506">
    <property type="term" value="F:iron ion binding"/>
    <property type="evidence" value="ECO:0007669"/>
    <property type="project" value="InterPro"/>
</dbReference>
<dbReference type="RefSeq" id="WP_206655402.1">
    <property type="nucleotide sequence ID" value="NZ_CP071182.1"/>
</dbReference>
<dbReference type="PROSITE" id="PS51296">
    <property type="entry name" value="RIESKE"/>
    <property type="match status" value="1"/>
</dbReference>
<protein>
    <submittedName>
        <fullName evidence="7">Aromatic ring-hydroxylating dioxygenase subunit alpha</fullName>
    </submittedName>
</protein>
<keyword evidence="1" id="KW-0001">2Fe-2S</keyword>
<accession>A0A9X7VW94</accession>
<evidence type="ECO:0000256" key="3">
    <source>
        <dbReference type="ARBA" id="ARBA00023002"/>
    </source>
</evidence>
<dbReference type="PANTHER" id="PTHR21266:SF60">
    <property type="entry name" value="3-KETOSTEROID-9-ALPHA-MONOOXYGENASE, OXYGENASE COMPONENT"/>
    <property type="match status" value="1"/>
</dbReference>
<name>A0A9X7VW94_9BACL</name>
<keyword evidence="4" id="KW-0408">Iron</keyword>